<dbReference type="Proteomes" id="UP000619260">
    <property type="component" value="Unassembled WGS sequence"/>
</dbReference>
<evidence type="ECO:0000313" key="3">
    <source>
        <dbReference type="Proteomes" id="UP000619260"/>
    </source>
</evidence>
<protein>
    <submittedName>
        <fullName evidence="2">Uncharacterized protein</fullName>
    </submittedName>
</protein>
<feature type="region of interest" description="Disordered" evidence="1">
    <location>
        <begin position="15"/>
        <end position="47"/>
    </location>
</feature>
<gene>
    <name evidence="2" type="ORF">Val02_74580</name>
</gene>
<dbReference type="AlphaFoldDB" id="A0A8J3YU63"/>
<comment type="caution">
    <text evidence="2">The sequence shown here is derived from an EMBL/GenBank/DDBJ whole genome shotgun (WGS) entry which is preliminary data.</text>
</comment>
<dbReference type="EMBL" id="BOPF01000037">
    <property type="protein sequence ID" value="GIJ50572.1"/>
    <property type="molecule type" value="Genomic_DNA"/>
</dbReference>
<accession>A0A8J3YU63</accession>
<evidence type="ECO:0000256" key="1">
    <source>
        <dbReference type="SAM" id="MobiDB-lite"/>
    </source>
</evidence>
<evidence type="ECO:0000313" key="2">
    <source>
        <dbReference type="EMBL" id="GIJ50572.1"/>
    </source>
</evidence>
<sequence>MILVGRLSSAMFAVTDPGAGRQRRDRDHVHSGRADAQLGPETRDDIGVREVAVQQHLDQGTDRYPGEAIHP</sequence>
<reference evidence="2" key="1">
    <citation type="submission" date="2021-01" db="EMBL/GenBank/DDBJ databases">
        <title>Whole genome shotgun sequence of Virgisporangium aliadipatigenens NBRC 105644.</title>
        <authorList>
            <person name="Komaki H."/>
            <person name="Tamura T."/>
        </authorList>
    </citation>
    <scope>NUCLEOTIDE SEQUENCE</scope>
    <source>
        <strain evidence="2">NBRC 105644</strain>
    </source>
</reference>
<keyword evidence="3" id="KW-1185">Reference proteome</keyword>
<proteinExistence type="predicted"/>
<name>A0A8J3YU63_9ACTN</name>
<feature type="compositionally biased region" description="Basic and acidic residues" evidence="1">
    <location>
        <begin position="22"/>
        <end position="33"/>
    </location>
</feature>
<organism evidence="2 3">
    <name type="scientific">Virgisporangium aliadipatigenens</name>
    <dbReference type="NCBI Taxonomy" id="741659"/>
    <lineage>
        <taxon>Bacteria</taxon>
        <taxon>Bacillati</taxon>
        <taxon>Actinomycetota</taxon>
        <taxon>Actinomycetes</taxon>
        <taxon>Micromonosporales</taxon>
        <taxon>Micromonosporaceae</taxon>
        <taxon>Virgisporangium</taxon>
    </lineage>
</organism>